<dbReference type="InterPro" id="IPR050708">
    <property type="entry name" value="T6SS_VgrG/RHS"/>
</dbReference>
<evidence type="ECO:0000256" key="1">
    <source>
        <dbReference type="SAM" id="MobiDB-lite"/>
    </source>
</evidence>
<accession>A0A386WG38</accession>
<dbReference type="InterPro" id="IPR031325">
    <property type="entry name" value="RHS_repeat"/>
</dbReference>
<feature type="compositionally biased region" description="Low complexity" evidence="1">
    <location>
        <begin position="854"/>
        <end position="866"/>
    </location>
</feature>
<organism evidence="2 3">
    <name type="scientific">Micromonospora tulbaghiae</name>
    <dbReference type="NCBI Taxonomy" id="479978"/>
    <lineage>
        <taxon>Bacteria</taxon>
        <taxon>Bacillati</taxon>
        <taxon>Actinomycetota</taxon>
        <taxon>Actinomycetes</taxon>
        <taxon>Micromonosporales</taxon>
        <taxon>Micromonosporaceae</taxon>
        <taxon>Micromonospora</taxon>
    </lineage>
</organism>
<dbReference type="EMBL" id="CP024087">
    <property type="protein sequence ID" value="AYF26672.1"/>
    <property type="molecule type" value="Genomic_DNA"/>
</dbReference>
<feature type="region of interest" description="Disordered" evidence="1">
    <location>
        <begin position="851"/>
        <end position="880"/>
    </location>
</feature>
<dbReference type="Gene3D" id="2.180.10.10">
    <property type="entry name" value="RHS repeat-associated core"/>
    <property type="match status" value="2"/>
</dbReference>
<dbReference type="KEGG" id="mtua:CSH63_04165"/>
<feature type="compositionally biased region" description="Polar residues" evidence="1">
    <location>
        <begin position="1392"/>
        <end position="1421"/>
    </location>
</feature>
<dbReference type="NCBIfam" id="TIGR01643">
    <property type="entry name" value="YD_repeat_2x"/>
    <property type="match status" value="2"/>
</dbReference>
<feature type="region of interest" description="Disordered" evidence="1">
    <location>
        <begin position="1392"/>
        <end position="1431"/>
    </location>
</feature>
<evidence type="ECO:0000313" key="3">
    <source>
        <dbReference type="Proteomes" id="UP000267804"/>
    </source>
</evidence>
<protein>
    <recommendedName>
        <fullName evidence="4">Sugar-binding protein</fullName>
    </recommendedName>
</protein>
<dbReference type="InterPro" id="IPR006530">
    <property type="entry name" value="YD"/>
</dbReference>
<dbReference type="Pfam" id="PF05593">
    <property type="entry name" value="RHS_repeat"/>
    <property type="match status" value="2"/>
</dbReference>
<dbReference type="PANTHER" id="PTHR32305">
    <property type="match status" value="1"/>
</dbReference>
<evidence type="ECO:0008006" key="4">
    <source>
        <dbReference type="Google" id="ProtNLM"/>
    </source>
</evidence>
<dbReference type="Proteomes" id="UP000267804">
    <property type="component" value="Chromosome"/>
</dbReference>
<dbReference type="PANTHER" id="PTHR32305:SF17">
    <property type="entry name" value="TRNA NUCLEASE WAPA"/>
    <property type="match status" value="1"/>
</dbReference>
<sequence length="1553" mass="169008">MAAPLPTRHDRAAQVVSAAVEVPARSALGPDSLQTQPLDGAMVALVAGPAGQTGTFLKTPLNASASWSAGSQSGDFSWSYDMAVPESAGGLDPEIGLSYSSGRVDGQTNGENTQTSWIGEGWDYHPGYIERSYRTCKDDLANSPAYTNATGDLCWRDYNATLMLDGKSTDLVWDDATGLWRLADDDGSKIEYLTGGTSDTRNWSNERWRLTTPDGTRYTFGANWVDGRETFSVQGVPVFSNHTSDPCYKTGGFAGSWCGMGYRWNLDLVEDTSGNVMSYFYSKEYNRTTRAGNASALSTYDRAATLSRIEYGSRGFPQPTTAPMQIVFSTAPRCLGTCGTETSPTTANWPETPWDLRCSTAPCTVSGPTFWTARRLQFISAQVRRGSSYVDVDKWELLHQFPATGEDPALTSPALWLARIRRTGGDGTATETLPDVTFGGTRYANRTDYNVAAGVPVTNKYRVTAVGDETGGEVLVTYEGSDCTVTSLPADPAQNTKRCFPQYYSPPDNVGGWSWWNKYRVKDVTERDNVGGSPNVTTSYAYATTATVGSVTVGSATNVLWHHNDNAWASPLEKRSWSEFRGWPIVTVTKGASPETRSQSMYVYFRGMYGDRTDAGENTRVATVVASDNFPVTDFNAYAGMLRERIDYATPGGQPLLRQIYGPWRGLTAKRVEPPAYAQPTTFEAFYAQPRVFHTYEWIAATGTWRRSEVFHQFDTTYGTPLSTTDNGDTSATGDETCTTYTYARNVTPGFWLTELPAEELTTDCTADPAPANILAGTRTYYDGSTTLGAAPTKGLETRVDELASYTGTTPNWTTTETITYDLHGRVKTSKDGLNYTTSFDYVPATGSPVTAVTETNPTGHTTTGTLDLRGQPTSSVDANTKTTTAQYDPLGRLIKIWQPGRTTSQTPNTEYAYSVTKTAPTTVQTKTLGPNGNQISSYEIYDGHLRLRQTQTTAPDGKRVISDTRYDTRGLEAAESAFYNNASGPTGTLYTFADADVSTQRRYTYDGLERPTIDALWTQNVKKWETLAAYDGNRVDITPPAGGTPVTLIKDAQGNTTAKRQYQGATPTGAFDETSYGYDRLDRLTSITDAAGNTWTHTYDRLDRLVASSDPDAGNSSYKYDDADRLTTTTDGRGEVLYRAYDALGRPTELRDDNATGNLRASWTYDTLAKGYLTSTTRHDTSGDYTQQAIGYTDLYQPSGQSTVIPPSQGALAGTYTTDYTYYADGSLATIDLPAKGGLPAETVTNTYTDQGYLTSVTGLATYLASTQYYWHGAVKQQVLGSGAKRARFTTTIDDATGRLTTLLAETENQTTPGNWDEKLTEQYTHDPAGNITSIAETNAGTVVANQCFGYDYLQRLTEAWTTTATTCQSTPSQAIIGGADSYWHSYTYDKTGNRTTDTRHSPSGNTTRNYSYPAATSSRPHGLASITTDGGGPTTTYTYDNGGYLKTRISTGKPNQTLTFDAEGSLTQLVNGSTAHTYLYDGDGNRLIADNPATDKTLYVGDTEYRLNHNTGQVAGTRYYPNAIRTPAGVCGSNGVSGLTHRALCLVRRVP</sequence>
<gene>
    <name evidence="2" type="ORF">CSH63_04165</name>
</gene>
<name>A0A386WG38_9ACTN</name>
<evidence type="ECO:0000313" key="2">
    <source>
        <dbReference type="EMBL" id="AYF26672.1"/>
    </source>
</evidence>
<reference evidence="2 3" key="1">
    <citation type="submission" date="2017-10" db="EMBL/GenBank/DDBJ databases">
        <title>Integration of genomic and chemical information greatly accelerates assignment of the full stereostructure of myelolactone, a potent inhibitor of myeloma from a marine-derived Micromonospora.</title>
        <authorList>
            <person name="Kim M.C."/>
            <person name="Machado H."/>
            <person name="Jensen P.R."/>
            <person name="Fenical W."/>
        </authorList>
    </citation>
    <scope>NUCLEOTIDE SEQUENCE [LARGE SCALE GENOMIC DNA]</scope>
    <source>
        <strain evidence="2 3">CNY-010</strain>
    </source>
</reference>
<proteinExistence type="predicted"/>